<name>A0A1A6GAD6_ENTMU</name>
<organism evidence="2 3">
    <name type="scientific">Enterococcus mundtii</name>
    <dbReference type="NCBI Taxonomy" id="53346"/>
    <lineage>
        <taxon>Bacteria</taxon>
        <taxon>Bacillati</taxon>
        <taxon>Bacillota</taxon>
        <taxon>Bacilli</taxon>
        <taxon>Lactobacillales</taxon>
        <taxon>Enterococcaceae</taxon>
        <taxon>Enterococcus</taxon>
    </lineage>
</organism>
<feature type="coiled-coil region" evidence="1">
    <location>
        <begin position="71"/>
        <end position="102"/>
    </location>
</feature>
<comment type="caution">
    <text evidence="2">The sequence shown here is derived from an EMBL/GenBank/DDBJ whole genome shotgun (WGS) entry which is preliminary data.</text>
</comment>
<evidence type="ECO:0000313" key="2">
    <source>
        <dbReference type="EMBL" id="OTP27973.1"/>
    </source>
</evidence>
<dbReference type="Proteomes" id="UP000195024">
    <property type="component" value="Unassembled WGS sequence"/>
</dbReference>
<protein>
    <recommendedName>
        <fullName evidence="4">DUF5082 domain-containing protein</fullName>
    </recommendedName>
</protein>
<evidence type="ECO:0000313" key="3">
    <source>
        <dbReference type="Proteomes" id="UP000195024"/>
    </source>
</evidence>
<reference evidence="2 3" key="1">
    <citation type="submission" date="2017-05" db="EMBL/GenBank/DDBJ databases">
        <title>The Genome Sequence of Enterococcus mundtii 6B1_DIV0119.</title>
        <authorList>
            <consortium name="The Broad Institute Genomics Platform"/>
            <consortium name="The Broad Institute Genomic Center for Infectious Diseases"/>
            <person name="Earl A."/>
            <person name="Manson A."/>
            <person name="Schwartman J."/>
            <person name="Gilmore M."/>
            <person name="Abouelleil A."/>
            <person name="Cao P."/>
            <person name="Chapman S."/>
            <person name="Cusick C."/>
            <person name="Shea T."/>
            <person name="Young S."/>
            <person name="Neafsey D."/>
            <person name="Nusbaum C."/>
            <person name="Birren B."/>
        </authorList>
    </citation>
    <scope>NUCLEOTIDE SEQUENCE [LARGE SCALE GENOMIC DNA]</scope>
    <source>
        <strain evidence="2 3">6B1_DIV0119</strain>
    </source>
</reference>
<gene>
    <name evidence="2" type="ORF">A5802_001711</name>
</gene>
<dbReference type="AlphaFoldDB" id="A0A1A6GAD6"/>
<dbReference type="RefSeq" id="WP_019723969.1">
    <property type="nucleotide sequence ID" value="NZ_JADNBP010000013.1"/>
</dbReference>
<accession>A0A1A6GAD6</accession>
<dbReference type="EMBL" id="NGMS01000001">
    <property type="protein sequence ID" value="OTP27973.1"/>
    <property type="molecule type" value="Genomic_DNA"/>
</dbReference>
<keyword evidence="1" id="KW-0175">Coiled coil</keyword>
<evidence type="ECO:0000256" key="1">
    <source>
        <dbReference type="SAM" id="Coils"/>
    </source>
</evidence>
<proteinExistence type="predicted"/>
<sequence length="108" mass="13521">MGTVEKQRKLQDLEEQFYQNKRQIHRQQEEIDHQLVNFRKETGQLVQKIMYLTKNDHWDSRQFYHQMEAIDRNLIHTAQNYARQLEEKEQELTRSYRKEIERIHETNY</sequence>
<evidence type="ECO:0008006" key="4">
    <source>
        <dbReference type="Google" id="ProtNLM"/>
    </source>
</evidence>